<keyword evidence="2" id="KW-0804">Transcription</keyword>
<keyword evidence="5" id="KW-1185">Reference proteome</keyword>
<keyword evidence="2" id="KW-0806">Transcription termination</keyword>
<dbReference type="AlphaFoldDB" id="A0A540LBY7"/>
<reference evidence="4 5" key="1">
    <citation type="journal article" date="2019" name="G3 (Bethesda)">
        <title>Sequencing of a Wild Apple (Malus baccata) Genome Unravels the Differences Between Cultivated and Wild Apple Species Regarding Disease Resistance and Cold Tolerance.</title>
        <authorList>
            <person name="Chen X."/>
        </authorList>
    </citation>
    <scope>NUCLEOTIDE SEQUENCE [LARGE SCALE GENOMIC DNA]</scope>
    <source>
        <strain evidence="5">cv. Shandingzi</strain>
        <tissue evidence="4">Leaves</tissue>
    </source>
</reference>
<dbReference type="InterPro" id="IPR038538">
    <property type="entry name" value="MTERF_sf"/>
</dbReference>
<evidence type="ECO:0000256" key="2">
    <source>
        <dbReference type="ARBA" id="ARBA00022472"/>
    </source>
</evidence>
<protein>
    <submittedName>
        <fullName evidence="4">Uncharacterized protein</fullName>
    </submittedName>
</protein>
<name>A0A540LBY7_MALBA</name>
<dbReference type="InterPro" id="IPR003690">
    <property type="entry name" value="MTERF"/>
</dbReference>
<dbReference type="PANTHER" id="PTHR13068">
    <property type="entry name" value="CGI-12 PROTEIN-RELATED"/>
    <property type="match status" value="1"/>
</dbReference>
<evidence type="ECO:0000313" key="4">
    <source>
        <dbReference type="EMBL" id="TQD83986.1"/>
    </source>
</evidence>
<dbReference type="STRING" id="106549.A0A540LBY7"/>
<dbReference type="Proteomes" id="UP000315295">
    <property type="component" value="Unassembled WGS sequence"/>
</dbReference>
<comment type="similarity">
    <text evidence="1">Belongs to the mTERF family.</text>
</comment>
<evidence type="ECO:0000256" key="3">
    <source>
        <dbReference type="ARBA" id="ARBA00022946"/>
    </source>
</evidence>
<comment type="caution">
    <text evidence="4">The sequence shown here is derived from an EMBL/GenBank/DDBJ whole genome shotgun (WGS) entry which is preliminary data.</text>
</comment>
<dbReference type="FunFam" id="1.25.70.10:FF:000001">
    <property type="entry name" value="Mitochondrial transcription termination factor-like"/>
    <property type="match status" value="1"/>
</dbReference>
<sequence>MLRTLRLCYSQSSSIVAASRITFFVQNPILRRHLSSEISEIQPNFTINYLINSCGLSPKGAISASKWFELQSLERADSVLSFLRTHGFSEIQISKILRSCTQLLNSNPEKTLLPKLEFFRSNGVSMEGLGKLLANYPRILSVSLEKQIVPTYNFLRSMISEKNAVSVLSRGSWFIYSKNLVPNLEILRESGMPPSCISLLLARQPTAFALKPKLLGEVVDRVEQMGFTMQTSTSVHAMCVLLLRFNDSNSVWNRSCEVYKRWGWSEDDVLSAFRRYPYCMNKSETKIASVMDFLVNKIGWPQRSIVKYPTVMGLSMESRIIPRCSVVKVLVLKGLIKEIENVSLSSLLAPAEKCFLDKFVFRYIDEVPQLLSVYEGKVEIQDV</sequence>
<evidence type="ECO:0000313" key="5">
    <source>
        <dbReference type="Proteomes" id="UP000315295"/>
    </source>
</evidence>
<dbReference type="GO" id="GO:0003676">
    <property type="term" value="F:nucleic acid binding"/>
    <property type="evidence" value="ECO:0007669"/>
    <property type="project" value="InterPro"/>
</dbReference>
<proteinExistence type="inferred from homology"/>
<dbReference type="EMBL" id="VIEB01000656">
    <property type="protein sequence ID" value="TQD83986.1"/>
    <property type="molecule type" value="Genomic_DNA"/>
</dbReference>
<accession>A0A540LBY7</accession>
<keyword evidence="3" id="KW-0809">Transit peptide</keyword>
<evidence type="ECO:0000256" key="1">
    <source>
        <dbReference type="ARBA" id="ARBA00007692"/>
    </source>
</evidence>
<dbReference type="Gene3D" id="1.25.70.10">
    <property type="entry name" value="Transcription termination factor 3, mitochondrial"/>
    <property type="match status" value="1"/>
</dbReference>
<gene>
    <name evidence="4" type="ORF">C1H46_030436</name>
</gene>
<dbReference type="SMART" id="SM00733">
    <property type="entry name" value="Mterf"/>
    <property type="match status" value="6"/>
</dbReference>
<dbReference type="GO" id="GO:0006353">
    <property type="term" value="P:DNA-templated transcription termination"/>
    <property type="evidence" value="ECO:0007669"/>
    <property type="project" value="UniProtKB-KW"/>
</dbReference>
<dbReference type="PANTHER" id="PTHR13068:SF133">
    <property type="entry name" value="MITOCHONDRIAL TRANSCRIPTION TERMINATION FACTOR FAMILY PROTEIN"/>
    <property type="match status" value="1"/>
</dbReference>
<organism evidence="4 5">
    <name type="scientific">Malus baccata</name>
    <name type="common">Siberian crab apple</name>
    <name type="synonym">Pyrus baccata</name>
    <dbReference type="NCBI Taxonomy" id="106549"/>
    <lineage>
        <taxon>Eukaryota</taxon>
        <taxon>Viridiplantae</taxon>
        <taxon>Streptophyta</taxon>
        <taxon>Embryophyta</taxon>
        <taxon>Tracheophyta</taxon>
        <taxon>Spermatophyta</taxon>
        <taxon>Magnoliopsida</taxon>
        <taxon>eudicotyledons</taxon>
        <taxon>Gunneridae</taxon>
        <taxon>Pentapetalae</taxon>
        <taxon>rosids</taxon>
        <taxon>fabids</taxon>
        <taxon>Rosales</taxon>
        <taxon>Rosaceae</taxon>
        <taxon>Amygdaloideae</taxon>
        <taxon>Maleae</taxon>
        <taxon>Malus</taxon>
    </lineage>
</organism>
<dbReference type="Pfam" id="PF02536">
    <property type="entry name" value="mTERF"/>
    <property type="match status" value="2"/>
</dbReference>
<keyword evidence="2" id="KW-0805">Transcription regulation</keyword>